<protein>
    <submittedName>
        <fullName evidence="1">Uncharacterized protein</fullName>
    </submittedName>
</protein>
<accession>A0A371F248</accession>
<dbReference type="AlphaFoldDB" id="A0A371F248"/>
<proteinExistence type="predicted"/>
<evidence type="ECO:0000313" key="2">
    <source>
        <dbReference type="Proteomes" id="UP000257109"/>
    </source>
</evidence>
<organism evidence="1 2">
    <name type="scientific">Mucuna pruriens</name>
    <name type="common">Velvet bean</name>
    <name type="synonym">Dolichos pruriens</name>
    <dbReference type="NCBI Taxonomy" id="157652"/>
    <lineage>
        <taxon>Eukaryota</taxon>
        <taxon>Viridiplantae</taxon>
        <taxon>Streptophyta</taxon>
        <taxon>Embryophyta</taxon>
        <taxon>Tracheophyta</taxon>
        <taxon>Spermatophyta</taxon>
        <taxon>Magnoliopsida</taxon>
        <taxon>eudicotyledons</taxon>
        <taxon>Gunneridae</taxon>
        <taxon>Pentapetalae</taxon>
        <taxon>rosids</taxon>
        <taxon>fabids</taxon>
        <taxon>Fabales</taxon>
        <taxon>Fabaceae</taxon>
        <taxon>Papilionoideae</taxon>
        <taxon>50 kb inversion clade</taxon>
        <taxon>NPAAA clade</taxon>
        <taxon>indigoferoid/millettioid clade</taxon>
        <taxon>Phaseoleae</taxon>
        <taxon>Mucuna</taxon>
    </lineage>
</organism>
<evidence type="ECO:0000313" key="1">
    <source>
        <dbReference type="EMBL" id="RDX72335.1"/>
    </source>
</evidence>
<dbReference type="EMBL" id="QJKJ01010950">
    <property type="protein sequence ID" value="RDX72335.1"/>
    <property type="molecule type" value="Genomic_DNA"/>
</dbReference>
<sequence length="115" mass="12637">MDRNIIDVASGGSLMDKTPAIVRHLISNMASNTEGANTSKIVSKVSTFDSQRLENQLMELTSLVRQLAIVQHQQVVQLVCGIYALVEHPTDMCPTLQESEMESTKCVGALRGRHI</sequence>
<gene>
    <name evidence="1" type="ORF">CR513_48197</name>
</gene>
<feature type="non-terminal residue" evidence="1">
    <location>
        <position position="1"/>
    </location>
</feature>
<name>A0A371F248_MUCPR</name>
<dbReference type="Proteomes" id="UP000257109">
    <property type="component" value="Unassembled WGS sequence"/>
</dbReference>
<keyword evidence="2" id="KW-1185">Reference proteome</keyword>
<comment type="caution">
    <text evidence="1">The sequence shown here is derived from an EMBL/GenBank/DDBJ whole genome shotgun (WGS) entry which is preliminary data.</text>
</comment>
<dbReference type="OrthoDB" id="1305902at2759"/>
<reference evidence="1" key="1">
    <citation type="submission" date="2018-05" db="EMBL/GenBank/DDBJ databases">
        <title>Draft genome of Mucuna pruriens seed.</title>
        <authorList>
            <person name="Nnadi N.E."/>
            <person name="Vos R."/>
            <person name="Hasami M.H."/>
            <person name="Devisetty U.K."/>
            <person name="Aguiy J.C."/>
        </authorList>
    </citation>
    <scope>NUCLEOTIDE SEQUENCE [LARGE SCALE GENOMIC DNA]</scope>
    <source>
        <strain evidence="1">JCA_2017</strain>
    </source>
</reference>